<keyword evidence="4 6" id="KW-1133">Transmembrane helix</keyword>
<dbReference type="PANTHER" id="PTHR30071">
    <property type="entry name" value="HEME EXPORTER PROTEIN C"/>
    <property type="match status" value="1"/>
</dbReference>
<feature type="transmembrane region" description="Helical" evidence="6">
    <location>
        <begin position="191"/>
        <end position="215"/>
    </location>
</feature>
<dbReference type="KEGG" id="tee:Tel_16555"/>
<evidence type="ECO:0000256" key="5">
    <source>
        <dbReference type="ARBA" id="ARBA00023136"/>
    </source>
</evidence>
<feature type="transmembrane region" description="Helical" evidence="6">
    <location>
        <begin position="83"/>
        <end position="102"/>
    </location>
</feature>
<keyword evidence="5 6" id="KW-0472">Membrane</keyword>
<sequence length="285" mass="31549">MTAIPIEVPWMWAGLVAYALATLLAFKSVWHLGAEGPGAAMTLPSRSTERWILICIASGVALLAAALALRWMRLGHGPFVNLYELLISQLFSLGLIYALVYWRVPKLRASAVVVLPLIWILGTWVLFLEPEDSLFPPTYSNNWLWAHVGFGKVFLSFCLVAAGLAGVILLRAIPRFARSFSHMSDAALDNLAWRFMMLALIFDSLMLIAGAVWAQDAWGRFWQWDALETSSFMTWLSIAAGIHARLSYNIPVRIGAVVILAIFGLAFTTYFGAPFYSEAAHKGVI</sequence>
<dbReference type="Pfam" id="PF01578">
    <property type="entry name" value="Cytochrom_C_asm"/>
    <property type="match status" value="1"/>
</dbReference>
<evidence type="ECO:0000313" key="8">
    <source>
        <dbReference type="EMBL" id="ALP54631.1"/>
    </source>
</evidence>
<feature type="transmembrane region" description="Helical" evidence="6">
    <location>
        <begin position="148"/>
        <end position="170"/>
    </location>
</feature>
<dbReference type="STRING" id="1748243.Tel_16555"/>
<dbReference type="AlphaFoldDB" id="A0A0S2THL0"/>
<evidence type="ECO:0000256" key="4">
    <source>
        <dbReference type="ARBA" id="ARBA00022989"/>
    </source>
</evidence>
<evidence type="ECO:0000256" key="1">
    <source>
        <dbReference type="ARBA" id="ARBA00004141"/>
    </source>
</evidence>
<dbReference type="InterPro" id="IPR045062">
    <property type="entry name" value="Cyt_c_biogenesis_CcsA/CcmC"/>
</dbReference>
<gene>
    <name evidence="8" type="ORF">Tel_16555</name>
</gene>
<evidence type="ECO:0000259" key="7">
    <source>
        <dbReference type="Pfam" id="PF01578"/>
    </source>
</evidence>
<keyword evidence="3" id="KW-0201">Cytochrome c-type biogenesis</keyword>
<proteinExistence type="predicted"/>
<evidence type="ECO:0000256" key="3">
    <source>
        <dbReference type="ARBA" id="ARBA00022748"/>
    </source>
</evidence>
<keyword evidence="2 6" id="KW-0812">Transmembrane</keyword>
<feature type="domain" description="Cytochrome c assembly protein" evidence="7">
    <location>
        <begin position="80"/>
        <end position="278"/>
    </location>
</feature>
<dbReference type="GO" id="GO:0005886">
    <property type="term" value="C:plasma membrane"/>
    <property type="evidence" value="ECO:0007669"/>
    <property type="project" value="TreeGrafter"/>
</dbReference>
<accession>A0A0S2THL0</accession>
<feature type="transmembrane region" description="Helical" evidence="6">
    <location>
        <begin position="221"/>
        <end position="242"/>
    </location>
</feature>
<organism evidence="8 9">
    <name type="scientific">Candidatus Tenderia electrophaga</name>
    <dbReference type="NCBI Taxonomy" id="1748243"/>
    <lineage>
        <taxon>Bacteria</taxon>
        <taxon>Pseudomonadati</taxon>
        <taxon>Pseudomonadota</taxon>
        <taxon>Gammaproteobacteria</taxon>
        <taxon>Candidatus Tenderiales</taxon>
        <taxon>Candidatus Tenderiaceae</taxon>
        <taxon>Candidatus Tenderia</taxon>
    </lineage>
</organism>
<keyword evidence="9" id="KW-1185">Reference proteome</keyword>
<evidence type="ECO:0000313" key="9">
    <source>
        <dbReference type="Proteomes" id="UP000055136"/>
    </source>
</evidence>
<evidence type="ECO:0000256" key="6">
    <source>
        <dbReference type="SAM" id="Phobius"/>
    </source>
</evidence>
<feature type="transmembrane region" description="Helical" evidence="6">
    <location>
        <begin position="51"/>
        <end position="71"/>
    </location>
</feature>
<name>A0A0S2THL0_9GAMM</name>
<feature type="transmembrane region" description="Helical" evidence="6">
    <location>
        <begin position="12"/>
        <end position="30"/>
    </location>
</feature>
<dbReference type="Proteomes" id="UP000055136">
    <property type="component" value="Chromosome"/>
</dbReference>
<evidence type="ECO:0000256" key="2">
    <source>
        <dbReference type="ARBA" id="ARBA00022692"/>
    </source>
</evidence>
<dbReference type="InterPro" id="IPR002541">
    <property type="entry name" value="Cyt_c_assembly"/>
</dbReference>
<protein>
    <recommendedName>
        <fullName evidence="7">Cytochrome c assembly protein domain-containing protein</fullName>
    </recommendedName>
</protein>
<comment type="subcellular location">
    <subcellularLocation>
        <location evidence="1">Membrane</location>
        <topology evidence="1">Multi-pass membrane protein</topology>
    </subcellularLocation>
</comment>
<dbReference type="GO" id="GO:0020037">
    <property type="term" value="F:heme binding"/>
    <property type="evidence" value="ECO:0007669"/>
    <property type="project" value="InterPro"/>
</dbReference>
<reference evidence="8" key="1">
    <citation type="submission" date="2015-10" db="EMBL/GenBank/DDBJ databases">
        <title>Description of Candidatus Tenderia electrophaga gen. nov, sp. nov., an Uncultivated Electroautotroph from a Biocathode Enrichment.</title>
        <authorList>
            <person name="Eddie B.J."/>
            <person name="Malanoski A.P."/>
            <person name="Wang Z."/>
            <person name="Hall R.J."/>
            <person name="Oh S.D."/>
            <person name="Heiner C."/>
            <person name="Lin B."/>
            <person name="Strycharz-Glaven S.M."/>
        </authorList>
    </citation>
    <scope>NUCLEOTIDE SEQUENCE [LARGE SCALE GENOMIC DNA]</scope>
    <source>
        <strain evidence="8">NRL1</strain>
    </source>
</reference>
<dbReference type="EMBL" id="CP013099">
    <property type="protein sequence ID" value="ALP54631.1"/>
    <property type="molecule type" value="Genomic_DNA"/>
</dbReference>
<dbReference type="PANTHER" id="PTHR30071:SF1">
    <property type="entry name" value="CYTOCHROME B_B6 PROTEIN-RELATED"/>
    <property type="match status" value="1"/>
</dbReference>
<feature type="transmembrane region" description="Helical" evidence="6">
    <location>
        <begin position="254"/>
        <end position="273"/>
    </location>
</feature>
<feature type="transmembrane region" description="Helical" evidence="6">
    <location>
        <begin position="109"/>
        <end position="128"/>
    </location>
</feature>
<dbReference type="GO" id="GO:0017004">
    <property type="term" value="P:cytochrome complex assembly"/>
    <property type="evidence" value="ECO:0007669"/>
    <property type="project" value="UniProtKB-KW"/>
</dbReference>